<feature type="non-terminal residue" evidence="1">
    <location>
        <position position="217"/>
    </location>
</feature>
<protein>
    <submittedName>
        <fullName evidence="1">Uncharacterized protein</fullName>
    </submittedName>
</protein>
<dbReference type="EMBL" id="SJOL01011634">
    <property type="protein sequence ID" value="TGZ48188.1"/>
    <property type="molecule type" value="Genomic_DNA"/>
</dbReference>
<accession>A0A4S2KKF5</accession>
<name>A0A4S2KKF5_OPIFE</name>
<proteinExistence type="predicted"/>
<comment type="caution">
    <text evidence="1">The sequence shown here is derived from an EMBL/GenBank/DDBJ whole genome shotgun (WGS) entry which is preliminary data.</text>
</comment>
<organism evidence="1 2">
    <name type="scientific">Opisthorchis felineus</name>
    <dbReference type="NCBI Taxonomy" id="147828"/>
    <lineage>
        <taxon>Eukaryota</taxon>
        <taxon>Metazoa</taxon>
        <taxon>Spiralia</taxon>
        <taxon>Lophotrochozoa</taxon>
        <taxon>Platyhelminthes</taxon>
        <taxon>Trematoda</taxon>
        <taxon>Digenea</taxon>
        <taxon>Opisthorchiida</taxon>
        <taxon>Opisthorchiata</taxon>
        <taxon>Opisthorchiidae</taxon>
        <taxon>Opisthorchis</taxon>
    </lineage>
</organism>
<reference evidence="1 2" key="1">
    <citation type="journal article" date="2019" name="BMC Genomics">
        <title>New insights from Opisthorchis felineus genome: update on genomics of the epidemiologically important liver flukes.</title>
        <authorList>
            <person name="Ershov N.I."/>
            <person name="Mordvinov V.A."/>
            <person name="Prokhortchouk E.B."/>
            <person name="Pakharukova M.Y."/>
            <person name="Gunbin K.V."/>
            <person name="Ustyantsev K."/>
            <person name="Genaev M.A."/>
            <person name="Blinov A.G."/>
            <person name="Mazur A."/>
            <person name="Boulygina E."/>
            <person name="Tsygankova S."/>
            <person name="Khrameeva E."/>
            <person name="Chekanov N."/>
            <person name="Fan G."/>
            <person name="Xiao A."/>
            <person name="Zhang H."/>
            <person name="Xu X."/>
            <person name="Yang H."/>
            <person name="Solovyev V."/>
            <person name="Lee S.M."/>
            <person name="Liu X."/>
            <person name="Afonnikov D.A."/>
            <person name="Skryabin K.G."/>
        </authorList>
    </citation>
    <scope>NUCLEOTIDE SEQUENCE [LARGE SCALE GENOMIC DNA]</scope>
    <source>
        <strain evidence="1">AK-0245</strain>
        <tissue evidence="1">Whole organism</tissue>
    </source>
</reference>
<evidence type="ECO:0000313" key="1">
    <source>
        <dbReference type="EMBL" id="TGZ48188.1"/>
    </source>
</evidence>
<gene>
    <name evidence="1" type="ORF">CRM22_010988</name>
</gene>
<keyword evidence="2" id="KW-1185">Reference proteome</keyword>
<evidence type="ECO:0000313" key="2">
    <source>
        <dbReference type="Proteomes" id="UP000308267"/>
    </source>
</evidence>
<dbReference type="AlphaFoldDB" id="A0A4S2KKF5"/>
<sequence>MNPLIRESVRACFNAPSLETHDIPAEVDLSCIWMDGLVDLPLSDLSQNSTFVVGDPSRDNFTPIAGIHSTCSFEPTLIERDNEYNNNSKKLATVQCSRVRFTSIDGVVGPPLSPLVTNDATYAIKSNDGRENIPPVHLLASRLQSAQKRNANQRAGSTRPTRLMSLRSRRRLLAATVFDESDMQLSLGNSTNLDPIHSNTTSPLGVQSQCTTLLNVS</sequence>
<dbReference type="Proteomes" id="UP000308267">
    <property type="component" value="Unassembled WGS sequence"/>
</dbReference>